<dbReference type="EMBL" id="LR216287">
    <property type="protein sequence ID" value="VFJ12433.1"/>
    <property type="molecule type" value="Genomic_DNA"/>
</dbReference>
<organism evidence="4 5">
    <name type="scientific">Candidatus Nitrosocosmicus franklandianus</name>
    <dbReference type="NCBI Taxonomy" id="1798806"/>
    <lineage>
        <taxon>Archaea</taxon>
        <taxon>Nitrososphaerota</taxon>
        <taxon>Nitrososphaeria</taxon>
        <taxon>Nitrososphaerales</taxon>
        <taxon>Nitrososphaeraceae</taxon>
        <taxon>Candidatus Nitrosocosmicus</taxon>
    </lineage>
</organism>
<dbReference type="AlphaFoldDB" id="A0A484I5Q1"/>
<dbReference type="InterPro" id="IPR017804">
    <property type="entry name" value="MeTrfase_EgtD-like"/>
</dbReference>
<evidence type="ECO:0000313" key="4">
    <source>
        <dbReference type="EMBL" id="VFJ12433.1"/>
    </source>
</evidence>
<protein>
    <submittedName>
        <fullName evidence="4">Histidine-specific methyltransferase EgtD</fullName>
        <ecNumber evidence="4">2.1.1.44</ecNumber>
    </submittedName>
</protein>
<dbReference type="GO" id="GO:0052706">
    <property type="term" value="F:L-histidine N(alpha)-methyltransferase activity"/>
    <property type="evidence" value="ECO:0007669"/>
    <property type="project" value="UniProtKB-EC"/>
</dbReference>
<keyword evidence="5" id="KW-1185">Reference proteome</keyword>
<evidence type="ECO:0000256" key="1">
    <source>
        <dbReference type="ARBA" id="ARBA00022603"/>
    </source>
</evidence>
<dbReference type="Pfam" id="PF10017">
    <property type="entry name" value="Methyltransf_33"/>
    <property type="match status" value="1"/>
</dbReference>
<dbReference type="InterPro" id="IPR019257">
    <property type="entry name" value="MeTrfase_dom"/>
</dbReference>
<dbReference type="PANTHER" id="PTHR43397">
    <property type="entry name" value="ERGOTHIONEINE BIOSYNTHESIS PROTEIN 1"/>
    <property type="match status" value="1"/>
</dbReference>
<keyword evidence="2 4" id="KW-0808">Transferase</keyword>
<reference evidence="4 5" key="1">
    <citation type="submission" date="2019-02" db="EMBL/GenBank/DDBJ databases">
        <authorList>
            <person name="Lehtovirta-Morley E L."/>
        </authorList>
    </citation>
    <scope>NUCLEOTIDE SEQUENCE [LARGE SCALE GENOMIC DNA]</scope>
    <source>
        <strain evidence="4">NFRAN1</strain>
    </source>
</reference>
<gene>
    <name evidence="4" type="primary">egtD</name>
    <name evidence="4" type="ORF">NFRAN_0112</name>
</gene>
<keyword evidence="1 4" id="KW-0489">Methyltransferase</keyword>
<dbReference type="PIRSF" id="PIRSF018005">
    <property type="entry name" value="UCP018005"/>
    <property type="match status" value="1"/>
</dbReference>
<evidence type="ECO:0000313" key="5">
    <source>
        <dbReference type="Proteomes" id="UP000294299"/>
    </source>
</evidence>
<dbReference type="InterPro" id="IPR035094">
    <property type="entry name" value="EgtD"/>
</dbReference>
<evidence type="ECO:0000256" key="2">
    <source>
        <dbReference type="ARBA" id="ARBA00022679"/>
    </source>
</evidence>
<dbReference type="KEGG" id="nfn:NFRAN_0112"/>
<dbReference type="Gene3D" id="3.40.50.150">
    <property type="entry name" value="Vaccinia Virus protein VP39"/>
    <property type="match status" value="1"/>
</dbReference>
<proteinExistence type="predicted"/>
<sequence>MYLGNNIDGFRNDITKGLRNPQQKSTPSKYLYDTLGSQLFELITEQPEYYPTRTEINILKNNSSELIKNISKDIVLIELGSGSSKKTQYLFHEILRKQEKLYYFPIDISMNFLDSIVTSLETLNKNLVVRGIPDDYINGIKQCNNILFENNIYFDTFSRLIVFFGSSIGNFEPEEARDFLKQIRLNIHDKDFLLVGFDLIKDVDLIEPAYNDKAGFTSKFNLNLLNRINNELRGNFDMRKFHHHAFYNSSKNRVEMHIKSRVDQTISILTIDENFHFDAGETIHTENSYKYDLTKIENLASRSGFAVDKVFSDKNDWFNLVLFRPC</sequence>
<name>A0A484I5Q1_9ARCH</name>
<dbReference type="PANTHER" id="PTHR43397:SF1">
    <property type="entry name" value="ERGOTHIONEINE BIOSYNTHESIS PROTEIN 1"/>
    <property type="match status" value="1"/>
</dbReference>
<dbReference type="NCBIfam" id="TIGR03438">
    <property type="entry name" value="egtD_ergothio"/>
    <property type="match status" value="1"/>
</dbReference>
<dbReference type="GO" id="GO:0032259">
    <property type="term" value="P:methylation"/>
    <property type="evidence" value="ECO:0007669"/>
    <property type="project" value="UniProtKB-KW"/>
</dbReference>
<feature type="domain" description="Histidine-specific methyltransferase SAM-dependent" evidence="3">
    <location>
        <begin position="10"/>
        <end position="324"/>
    </location>
</feature>
<evidence type="ECO:0000259" key="3">
    <source>
        <dbReference type="Pfam" id="PF10017"/>
    </source>
</evidence>
<dbReference type="Proteomes" id="UP000294299">
    <property type="component" value="Chromosome NFRAN"/>
</dbReference>
<dbReference type="EC" id="2.1.1.44" evidence="4"/>
<dbReference type="InterPro" id="IPR029063">
    <property type="entry name" value="SAM-dependent_MTases_sf"/>
</dbReference>
<dbReference type="InterPro" id="IPR051128">
    <property type="entry name" value="EgtD_Methyltrsf_superfamily"/>
</dbReference>
<accession>A0A484I5Q1</accession>